<dbReference type="Proteomes" id="UP000622547">
    <property type="component" value="Unassembled WGS sequence"/>
</dbReference>
<organism evidence="2 3">
    <name type="scientific">Planotetraspora phitsanulokensis</name>
    <dbReference type="NCBI Taxonomy" id="575192"/>
    <lineage>
        <taxon>Bacteria</taxon>
        <taxon>Bacillati</taxon>
        <taxon>Actinomycetota</taxon>
        <taxon>Actinomycetes</taxon>
        <taxon>Streptosporangiales</taxon>
        <taxon>Streptosporangiaceae</taxon>
        <taxon>Planotetraspora</taxon>
    </lineage>
</organism>
<evidence type="ECO:0000256" key="1">
    <source>
        <dbReference type="SAM" id="Phobius"/>
    </source>
</evidence>
<dbReference type="EMBL" id="BOOP01000053">
    <property type="protein sequence ID" value="GII43195.1"/>
    <property type="molecule type" value="Genomic_DNA"/>
</dbReference>
<keyword evidence="1" id="KW-0812">Transmembrane</keyword>
<evidence type="ECO:0000313" key="3">
    <source>
        <dbReference type="Proteomes" id="UP000622547"/>
    </source>
</evidence>
<name>A0A8J3UEB2_9ACTN</name>
<evidence type="ECO:0000313" key="2">
    <source>
        <dbReference type="EMBL" id="GII43195.1"/>
    </source>
</evidence>
<proteinExistence type="predicted"/>
<protein>
    <submittedName>
        <fullName evidence="2">Uncharacterized protein</fullName>
    </submittedName>
</protein>
<reference evidence="2 3" key="1">
    <citation type="submission" date="2021-01" db="EMBL/GenBank/DDBJ databases">
        <title>Whole genome shotgun sequence of Planotetraspora phitsanulokensis NBRC 104273.</title>
        <authorList>
            <person name="Komaki H."/>
            <person name="Tamura T."/>
        </authorList>
    </citation>
    <scope>NUCLEOTIDE SEQUENCE [LARGE SCALE GENOMIC DNA]</scope>
    <source>
        <strain evidence="2 3">NBRC 104273</strain>
    </source>
</reference>
<dbReference type="RefSeq" id="WP_275412938.1">
    <property type="nucleotide sequence ID" value="NZ_BAABHI010000015.1"/>
</dbReference>
<sequence length="44" mass="4761">MQEPEGRVRLGREIDRMTNEFLVALVGIGGTLTATIEATATIDD</sequence>
<comment type="caution">
    <text evidence="2">The sequence shown here is derived from an EMBL/GenBank/DDBJ whole genome shotgun (WGS) entry which is preliminary data.</text>
</comment>
<gene>
    <name evidence="2" type="ORF">Pph01_81980</name>
</gene>
<keyword evidence="3" id="KW-1185">Reference proteome</keyword>
<keyword evidence="1" id="KW-0472">Membrane</keyword>
<dbReference type="AlphaFoldDB" id="A0A8J3UEB2"/>
<feature type="transmembrane region" description="Helical" evidence="1">
    <location>
        <begin position="21"/>
        <end position="42"/>
    </location>
</feature>
<accession>A0A8J3UEB2</accession>
<keyword evidence="1" id="KW-1133">Transmembrane helix</keyword>